<reference evidence="18 19" key="1">
    <citation type="submission" date="2024-06" db="EMBL/GenBank/DDBJ databases">
        <title>A chromosome-level genome assembly of beet webworm, Loxostege sticticalis.</title>
        <authorList>
            <person name="Zhang Y."/>
        </authorList>
    </citation>
    <scope>NUCLEOTIDE SEQUENCE [LARGE SCALE GENOMIC DNA]</scope>
    <source>
        <strain evidence="18">AQ028</strain>
        <tissue evidence="18">Male pupae</tissue>
    </source>
</reference>
<feature type="signal peptide" evidence="17">
    <location>
        <begin position="1"/>
        <end position="15"/>
    </location>
</feature>
<evidence type="ECO:0000256" key="1">
    <source>
        <dbReference type="ARBA" id="ARBA00004240"/>
    </source>
</evidence>
<protein>
    <recommendedName>
        <fullName evidence="5">GDP-fucose protein O-fucosyltransferase 1</fullName>
        <ecNumber evidence="4">2.4.1.221</ecNumber>
    </recommendedName>
    <alternativeName>
        <fullName evidence="14">Peptide-O-fucosyltransferase 1</fullName>
    </alternativeName>
</protein>
<evidence type="ECO:0000256" key="7">
    <source>
        <dbReference type="ARBA" id="ARBA00022679"/>
    </source>
</evidence>
<evidence type="ECO:0000256" key="17">
    <source>
        <dbReference type="SAM" id="SignalP"/>
    </source>
</evidence>
<feature type="chain" id="PRO_5044817720" description="GDP-fucose protein O-fucosyltransferase 1" evidence="17">
    <location>
        <begin position="16"/>
        <end position="225"/>
    </location>
</feature>
<evidence type="ECO:0000256" key="9">
    <source>
        <dbReference type="ARBA" id="ARBA00022976"/>
    </source>
</evidence>
<dbReference type="InterPro" id="IPR019378">
    <property type="entry name" value="GDP-Fuc_O-FucTrfase"/>
</dbReference>
<dbReference type="GO" id="GO:0005783">
    <property type="term" value="C:endoplasmic reticulum"/>
    <property type="evidence" value="ECO:0007669"/>
    <property type="project" value="UniProtKB-SubCell"/>
</dbReference>
<evidence type="ECO:0000256" key="4">
    <source>
        <dbReference type="ARBA" id="ARBA00012196"/>
    </source>
</evidence>
<dbReference type="GO" id="GO:0006004">
    <property type="term" value="P:fucose metabolic process"/>
    <property type="evidence" value="ECO:0007669"/>
    <property type="project" value="UniProtKB-KW"/>
</dbReference>
<sequence length="225" mass="25734">MFIILLIQLIKFVSTVDYDDNGYLVYCPCMGAPASFPVQKENLFLQKYLKWSEDIANRSKQFIKRNMSGGGFLGIHLRNGQDWVKACQHVKDSPTLFAAPQCVGYRNERGPLTESMCLPQKTEIIKQVKRVLKKLNGTKYVFVASDSNHMIDDLNSAVQRLEITAIRLQPANPHLDLAILAQANYFIGNCVSSYTAFVKRERDVKGLPSEFWSYPQRKKQKHEEL</sequence>
<dbReference type="PANTHER" id="PTHR21420:SF10">
    <property type="entry name" value="GDP-FUCOSE PROTEIN O-FUCOSYLTRANSFERASE 1"/>
    <property type="match status" value="1"/>
</dbReference>
<dbReference type="Gene3D" id="3.40.50.11350">
    <property type="match status" value="1"/>
</dbReference>
<dbReference type="AlphaFoldDB" id="A0ABD0TII8"/>
<proteinExistence type="inferred from homology"/>
<comment type="similarity">
    <text evidence="3">Belongs to the glycosyltransferase 65 family.</text>
</comment>
<evidence type="ECO:0000256" key="5">
    <source>
        <dbReference type="ARBA" id="ARBA00021745"/>
    </source>
</evidence>
<evidence type="ECO:0000256" key="2">
    <source>
        <dbReference type="ARBA" id="ARBA00004922"/>
    </source>
</evidence>
<keyword evidence="8" id="KW-0256">Endoplasmic reticulum</keyword>
<name>A0ABD0TII8_LOXSC</name>
<evidence type="ECO:0000313" key="18">
    <source>
        <dbReference type="EMBL" id="KAL0849153.1"/>
    </source>
</evidence>
<evidence type="ECO:0000256" key="13">
    <source>
        <dbReference type="ARBA" id="ARBA00023277"/>
    </source>
</evidence>
<evidence type="ECO:0000256" key="6">
    <source>
        <dbReference type="ARBA" id="ARBA00022676"/>
    </source>
</evidence>
<evidence type="ECO:0000256" key="8">
    <source>
        <dbReference type="ARBA" id="ARBA00022824"/>
    </source>
</evidence>
<gene>
    <name evidence="18" type="ORF">ABMA28_013499</name>
</gene>
<comment type="pathway">
    <text evidence="2">Protein modification; protein glycosylation.</text>
</comment>
<keyword evidence="10" id="KW-1015">Disulfide bond</keyword>
<evidence type="ECO:0000256" key="10">
    <source>
        <dbReference type="ARBA" id="ARBA00023157"/>
    </source>
</evidence>
<dbReference type="PANTHER" id="PTHR21420">
    <property type="entry name" value="GDP-FUCOSE PROTEIN O-FUCOSYLTRANSFERASE 1"/>
    <property type="match status" value="1"/>
</dbReference>
<dbReference type="Pfam" id="PF10250">
    <property type="entry name" value="O-FucT"/>
    <property type="match status" value="1"/>
</dbReference>
<evidence type="ECO:0000256" key="3">
    <source>
        <dbReference type="ARBA" id="ARBA00010626"/>
    </source>
</evidence>
<evidence type="ECO:0000256" key="15">
    <source>
        <dbReference type="ARBA" id="ARBA00047273"/>
    </source>
</evidence>
<comment type="catalytic activity">
    <reaction evidence="15">
        <text>L-threonyl-[protein] + GDP-beta-L-fucose = 3-O-(alpha-L-fucosyl)-L-threonyl-[protein] + GDP + H(+)</text>
        <dbReference type="Rhea" id="RHEA:70491"/>
        <dbReference type="Rhea" id="RHEA-COMP:11060"/>
        <dbReference type="Rhea" id="RHEA-COMP:17915"/>
        <dbReference type="ChEBI" id="CHEBI:15378"/>
        <dbReference type="ChEBI" id="CHEBI:30013"/>
        <dbReference type="ChEBI" id="CHEBI:57273"/>
        <dbReference type="ChEBI" id="CHEBI:58189"/>
        <dbReference type="ChEBI" id="CHEBI:189631"/>
        <dbReference type="EC" id="2.4.1.221"/>
    </reaction>
    <physiologicalReaction direction="left-to-right" evidence="15">
        <dbReference type="Rhea" id="RHEA:70492"/>
    </physiologicalReaction>
</comment>
<organism evidence="18 19">
    <name type="scientific">Loxostege sticticalis</name>
    <name type="common">Beet webworm moth</name>
    <dbReference type="NCBI Taxonomy" id="481309"/>
    <lineage>
        <taxon>Eukaryota</taxon>
        <taxon>Metazoa</taxon>
        <taxon>Ecdysozoa</taxon>
        <taxon>Arthropoda</taxon>
        <taxon>Hexapoda</taxon>
        <taxon>Insecta</taxon>
        <taxon>Pterygota</taxon>
        <taxon>Neoptera</taxon>
        <taxon>Endopterygota</taxon>
        <taxon>Lepidoptera</taxon>
        <taxon>Glossata</taxon>
        <taxon>Ditrysia</taxon>
        <taxon>Pyraloidea</taxon>
        <taxon>Crambidae</taxon>
        <taxon>Pyraustinae</taxon>
        <taxon>Loxostege</taxon>
    </lineage>
</organism>
<keyword evidence="7" id="KW-0808">Transferase</keyword>
<evidence type="ECO:0000256" key="16">
    <source>
        <dbReference type="ARBA" id="ARBA00048647"/>
    </source>
</evidence>
<dbReference type="Proteomes" id="UP001549921">
    <property type="component" value="Unassembled WGS sequence"/>
</dbReference>
<keyword evidence="9" id="KW-0914">Notch signaling pathway</keyword>
<dbReference type="InterPro" id="IPR039922">
    <property type="entry name" value="POFUT1"/>
</dbReference>
<keyword evidence="6" id="KW-0328">Glycosyltransferase</keyword>
<keyword evidence="17" id="KW-0732">Signal</keyword>
<comment type="subcellular location">
    <subcellularLocation>
        <location evidence="1">Endoplasmic reticulum</location>
    </subcellularLocation>
</comment>
<dbReference type="GO" id="GO:0007219">
    <property type="term" value="P:Notch signaling pathway"/>
    <property type="evidence" value="ECO:0007669"/>
    <property type="project" value="UniProtKB-KW"/>
</dbReference>
<keyword evidence="13" id="KW-0119">Carbohydrate metabolism</keyword>
<dbReference type="GO" id="GO:0046922">
    <property type="term" value="F:peptide-O-fucosyltransferase activity"/>
    <property type="evidence" value="ECO:0007669"/>
    <property type="project" value="UniProtKB-EC"/>
</dbReference>
<comment type="caution">
    <text evidence="18">The sequence shown here is derived from an EMBL/GenBank/DDBJ whole genome shotgun (WGS) entry which is preliminary data.</text>
</comment>
<evidence type="ECO:0000256" key="11">
    <source>
        <dbReference type="ARBA" id="ARBA00023180"/>
    </source>
</evidence>
<evidence type="ECO:0000256" key="14">
    <source>
        <dbReference type="ARBA" id="ARBA00033080"/>
    </source>
</evidence>
<dbReference type="EC" id="2.4.1.221" evidence="4"/>
<evidence type="ECO:0000313" key="19">
    <source>
        <dbReference type="Proteomes" id="UP001549921"/>
    </source>
</evidence>
<keyword evidence="11" id="KW-0325">Glycoprotein</keyword>
<dbReference type="EMBL" id="JBEDNZ010000004">
    <property type="protein sequence ID" value="KAL0849153.1"/>
    <property type="molecule type" value="Genomic_DNA"/>
</dbReference>
<evidence type="ECO:0000256" key="12">
    <source>
        <dbReference type="ARBA" id="ARBA00023253"/>
    </source>
</evidence>
<comment type="catalytic activity">
    <reaction evidence="16">
        <text>L-seryl-[protein] + GDP-beta-L-fucose = 3-O-(alpha-L-fucosyl)-L-seryl-[protein] + GDP + H(+)</text>
        <dbReference type="Rhea" id="RHEA:63644"/>
        <dbReference type="Rhea" id="RHEA-COMP:9863"/>
        <dbReference type="Rhea" id="RHEA-COMP:17914"/>
        <dbReference type="ChEBI" id="CHEBI:15378"/>
        <dbReference type="ChEBI" id="CHEBI:29999"/>
        <dbReference type="ChEBI" id="CHEBI:57273"/>
        <dbReference type="ChEBI" id="CHEBI:58189"/>
        <dbReference type="ChEBI" id="CHEBI:189632"/>
        <dbReference type="EC" id="2.4.1.221"/>
    </reaction>
    <physiologicalReaction direction="left-to-right" evidence="16">
        <dbReference type="Rhea" id="RHEA:63645"/>
    </physiologicalReaction>
</comment>
<keyword evidence="12" id="KW-0294">Fucose metabolism</keyword>
<accession>A0ABD0TII8</accession>